<dbReference type="EMBL" id="LBHB01000002">
    <property type="protein sequence ID" value="KLE34070.1"/>
    <property type="molecule type" value="Genomic_DNA"/>
</dbReference>
<gene>
    <name evidence="1" type="ORF">AAW00_07195</name>
</gene>
<organism evidence="1 2">
    <name type="scientific">Aurantiacibacter luteus</name>
    <dbReference type="NCBI Taxonomy" id="1581420"/>
    <lineage>
        <taxon>Bacteria</taxon>
        <taxon>Pseudomonadati</taxon>
        <taxon>Pseudomonadota</taxon>
        <taxon>Alphaproteobacteria</taxon>
        <taxon>Sphingomonadales</taxon>
        <taxon>Erythrobacteraceae</taxon>
        <taxon>Aurantiacibacter</taxon>
    </lineage>
</organism>
<comment type="caution">
    <text evidence="1">The sequence shown here is derived from an EMBL/GenBank/DDBJ whole genome shotgun (WGS) entry which is preliminary data.</text>
</comment>
<dbReference type="CDD" id="cd09176">
    <property type="entry name" value="PLDc_unchar6"/>
    <property type="match status" value="1"/>
</dbReference>
<dbReference type="OrthoDB" id="369674at2"/>
<accession>A0A0G9MTJ9</accession>
<proteinExistence type="predicted"/>
<dbReference type="STRING" id="1581420.AAW00_07195"/>
<dbReference type="Gene3D" id="3.30.870.10">
    <property type="entry name" value="Endonuclease Chain A"/>
    <property type="match status" value="1"/>
</dbReference>
<evidence type="ECO:0008006" key="3">
    <source>
        <dbReference type="Google" id="ProtNLM"/>
    </source>
</evidence>
<keyword evidence="2" id="KW-1185">Reference proteome</keyword>
<reference evidence="1 2" key="1">
    <citation type="submission" date="2015-04" db="EMBL/GenBank/DDBJ databases">
        <title>The draft genome sequence of Erythrobacter luteus KA37.</title>
        <authorList>
            <person name="Zhuang L."/>
            <person name="Liu Y."/>
            <person name="Shao Z."/>
        </authorList>
    </citation>
    <scope>NUCLEOTIDE SEQUENCE [LARGE SCALE GENOMIC DNA]</scope>
    <source>
        <strain evidence="1 2">KA37</strain>
    </source>
</reference>
<protein>
    <recommendedName>
        <fullName evidence="3">PLD phosphodiesterase domain-containing protein</fullName>
    </recommendedName>
</protein>
<dbReference type="InterPro" id="IPR059166">
    <property type="entry name" value="PLD-like_cat"/>
</dbReference>
<evidence type="ECO:0000313" key="2">
    <source>
        <dbReference type="Proteomes" id="UP000053464"/>
    </source>
</evidence>
<sequence>MNRATLDPENRILYGDSLQAPPGYRFDAGVATTFSLDFETALAVPVSLALFAADNREEILQHPIALLEGAERISGRLAVFAEAGQIHAGLAQQSRLCSLLEKVIVEVQAPGEGSFHPKIWALRFKPLDQDGDDLLRVLVLSRNLTRDRSWDIAVRLDGRRTRQPKAHNRPLYALLSALPDLAVSPAPDEQRALTMELAEDMRFAEWALPDACEKFEFAVNGLGGRPWQPPECTRIGVVSPFCDDAALSMLAGKARRSAEVLISRSDQLACIAAETIDDFEYVAVMDEMAEREDGEEAVSSALEGLHAKIIVAEHNWDTGLTLGSGNATTPAFISGRNVEFFITFTGKTSKLGSIETILGESGFGRLTRAFIPGELAAADASERAAERVLLIARRALARGCLSIRCEADATWGPGNWRMSLVPPAGGIALADINRVRVWPITRGEGHARDAQASLEAGEALDLGVVPLADVTRFLAIEMKERATGQSILFSTGLPIEGLPAERDAAIMRSVINDRKTFLRYLRLLLTALGDPFAAALAVGGSGSGAGWAIAVADDEPLLEELVRALCAKDGRLNAVDRLMTRLTESNTEGADPIPEEFRILWQTFRAVLEESGNGE</sequence>
<dbReference type="RefSeq" id="WP_047003716.1">
    <property type="nucleotide sequence ID" value="NZ_LBHB01000002.1"/>
</dbReference>
<evidence type="ECO:0000313" key="1">
    <source>
        <dbReference type="EMBL" id="KLE34070.1"/>
    </source>
</evidence>
<dbReference type="AlphaFoldDB" id="A0A0G9MTJ9"/>
<dbReference type="Proteomes" id="UP000053464">
    <property type="component" value="Unassembled WGS sequence"/>
</dbReference>
<name>A0A0G9MTJ9_9SPHN</name>
<dbReference type="PATRIC" id="fig|1581420.6.peg.1464"/>